<proteinExistence type="predicted"/>
<protein>
    <submittedName>
        <fullName evidence="1">Expressed protein</fullName>
    </submittedName>
</protein>
<sequence>MPCIFKLLIPEYTIERKLYIAKLPSLIHRSPVNKEIQNWAKEQFRVETSMLNRFSVHLHTINTLDREAEMVGMENTGLITATG</sequence>
<organism evidence="1 2">
    <name type="scientific">Echinococcus multilocularis</name>
    <name type="common">Fox tapeworm</name>
    <dbReference type="NCBI Taxonomy" id="6211"/>
    <lineage>
        <taxon>Eukaryota</taxon>
        <taxon>Metazoa</taxon>
        <taxon>Spiralia</taxon>
        <taxon>Lophotrochozoa</taxon>
        <taxon>Platyhelminthes</taxon>
        <taxon>Cestoda</taxon>
        <taxon>Eucestoda</taxon>
        <taxon>Cyclophyllidea</taxon>
        <taxon>Taeniidae</taxon>
        <taxon>Echinococcus</taxon>
    </lineage>
</organism>
<dbReference type="EMBL" id="LN902842">
    <property type="protein sequence ID" value="CDS42372.1"/>
    <property type="molecule type" value="Genomic_DNA"/>
</dbReference>
<evidence type="ECO:0000313" key="1">
    <source>
        <dbReference type="EMBL" id="CDS42372.1"/>
    </source>
</evidence>
<reference evidence="1" key="2">
    <citation type="submission" date="2015-11" db="EMBL/GenBank/DDBJ databases">
        <authorList>
            <person name="Zhang Y."/>
            <person name="Guo Z."/>
        </authorList>
    </citation>
    <scope>NUCLEOTIDE SEQUENCE</scope>
</reference>
<dbReference type="Proteomes" id="UP000017246">
    <property type="component" value="Unassembled WGS sequence"/>
</dbReference>
<gene>
    <name evidence="1" type="ORF">EmuJ_001008000</name>
</gene>
<dbReference type="AlphaFoldDB" id="A0A068YJK5"/>
<evidence type="ECO:0000313" key="2">
    <source>
        <dbReference type="Proteomes" id="UP000017246"/>
    </source>
</evidence>
<accession>A0A068YJK5</accession>
<keyword evidence="2" id="KW-1185">Reference proteome</keyword>
<reference evidence="1" key="1">
    <citation type="journal article" date="2013" name="Nature">
        <title>The genomes of four tapeworm species reveal adaptations to parasitism.</title>
        <authorList>
            <person name="Tsai I.J."/>
            <person name="Zarowiecki M."/>
            <person name="Holroyd N."/>
            <person name="Garciarrubio A."/>
            <person name="Sanchez-Flores A."/>
            <person name="Brooks K.L."/>
            <person name="Tracey A."/>
            <person name="Bobes R.J."/>
            <person name="Fragoso G."/>
            <person name="Sciutto E."/>
            <person name="Aslett M."/>
            <person name="Beasley H."/>
            <person name="Bennett H.M."/>
            <person name="Cai J."/>
            <person name="Camicia F."/>
            <person name="Clark R."/>
            <person name="Cucher M."/>
            <person name="De Silva N."/>
            <person name="Day T.A."/>
            <person name="Deplazes P."/>
            <person name="Estrada K."/>
            <person name="Fernandez C."/>
            <person name="Holland P.W."/>
            <person name="Hou J."/>
            <person name="Hu S."/>
            <person name="Huckvale T."/>
            <person name="Hung S.S."/>
            <person name="Kamenetzky L."/>
            <person name="Keane J.A."/>
            <person name="Kiss F."/>
            <person name="Koziol U."/>
            <person name="Lambert O."/>
            <person name="Liu K."/>
            <person name="Luo X."/>
            <person name="Luo Y."/>
            <person name="Macchiaroli N."/>
            <person name="Nichol S."/>
            <person name="Paps J."/>
            <person name="Parkinson J."/>
            <person name="Pouchkina-Stantcheva N."/>
            <person name="Riddiford N."/>
            <person name="Rosenzvit M."/>
            <person name="Salinas G."/>
            <person name="Wasmuth J.D."/>
            <person name="Zamanian M."/>
            <person name="Zheng Y."/>
            <person name="Cai X."/>
            <person name="Soberon X."/>
            <person name="Olson P.D."/>
            <person name="Laclette J.P."/>
            <person name="Brehm K."/>
            <person name="Berriman M."/>
            <person name="Garciarrubio A."/>
            <person name="Bobes R.J."/>
            <person name="Fragoso G."/>
            <person name="Sanchez-Flores A."/>
            <person name="Estrada K."/>
            <person name="Cevallos M.A."/>
            <person name="Morett E."/>
            <person name="Gonzalez V."/>
            <person name="Portillo T."/>
            <person name="Ochoa-Leyva A."/>
            <person name="Jose M.V."/>
            <person name="Sciutto E."/>
            <person name="Landa A."/>
            <person name="Jimenez L."/>
            <person name="Valdes V."/>
            <person name="Carrero J.C."/>
            <person name="Larralde C."/>
            <person name="Morales-Montor J."/>
            <person name="Limon-Lason J."/>
            <person name="Soberon X."/>
            <person name="Laclette J.P."/>
        </authorList>
    </citation>
    <scope>NUCLEOTIDE SEQUENCE [LARGE SCALE GENOMIC DNA]</scope>
</reference>
<name>A0A068YJK5_ECHMU</name>